<evidence type="ECO:0000313" key="3">
    <source>
        <dbReference type="EMBL" id="SBT56606.1"/>
    </source>
</evidence>
<evidence type="ECO:0000313" key="5">
    <source>
        <dbReference type="Proteomes" id="UP000078550"/>
    </source>
</evidence>
<dbReference type="InterPro" id="IPR008780">
    <property type="entry name" value="Plasmodium_Vir"/>
</dbReference>
<dbReference type="Proteomes" id="UP000078550">
    <property type="component" value="Unassembled WGS sequence"/>
</dbReference>
<dbReference type="AlphaFoldDB" id="A0A1A9AJX4"/>
<dbReference type="Pfam" id="PF05795">
    <property type="entry name" value="Plasmodium_Vir"/>
    <property type="match status" value="2"/>
</dbReference>
<dbReference type="EMBL" id="FLRE01001621">
    <property type="protein sequence ID" value="SBT56918.1"/>
    <property type="molecule type" value="Genomic_DNA"/>
</dbReference>
<gene>
    <name evidence="3" type="ORF">POVWA1_077160</name>
    <name evidence="4" type="ORF">POVWA2_076080</name>
</gene>
<evidence type="ECO:0000256" key="2">
    <source>
        <dbReference type="SAM" id="Phobius"/>
    </source>
</evidence>
<proteinExistence type="predicted"/>
<feature type="region of interest" description="Disordered" evidence="1">
    <location>
        <begin position="1"/>
        <end position="24"/>
    </location>
</feature>
<reference evidence="5 6" key="1">
    <citation type="submission" date="2016-05" db="EMBL/GenBank/DDBJ databases">
        <authorList>
            <person name="Naeem Raeece"/>
        </authorList>
    </citation>
    <scope>NUCLEOTIDE SEQUENCE [LARGE SCALE GENOMIC DNA]</scope>
</reference>
<name>A0A1A9AJX4_PLAOA</name>
<evidence type="ECO:0000256" key="1">
    <source>
        <dbReference type="SAM" id="MobiDB-lite"/>
    </source>
</evidence>
<sequence>MSPSKEEESFNYLSSFPTSKDDFDKVTQNPENSYLDICEVIKKHFHDSDDGQKFSVPCQKITIYLNHLKGIYTSRNISEACKYLNYNINEEVKKLKKSSYNTEQFYINLILKYKEHGYDMNTICPGIVDYLSEDVFAKVKDLSNMYYKINKLRKITGASSAEDCNGVKDSLTLYTSYKNGCANRSTDSFCRALEGFKSYYYLYIGTVLNKCPQLEKTSSSFEITLEGEHGESGLPGGVQADDDEHTPDSDLDSLKAYTLISFLLVLIISFILFILYKFTPFGSWLRPQLRRKKIVWNNIYEEALQLFSNCRNKLLRSKSSLFNIKYHSV</sequence>
<reference evidence="4" key="2">
    <citation type="submission" date="2016-05" db="EMBL/GenBank/DDBJ databases">
        <authorList>
            <person name="Lavstsen T."/>
            <person name="Jespersen J.S."/>
        </authorList>
    </citation>
    <scope>NUCLEOTIDE SEQUENCE [LARGE SCALE GENOMIC DNA]</scope>
</reference>
<organism evidence="4 5">
    <name type="scientific">Plasmodium ovale wallikeri</name>
    <dbReference type="NCBI Taxonomy" id="864142"/>
    <lineage>
        <taxon>Eukaryota</taxon>
        <taxon>Sar</taxon>
        <taxon>Alveolata</taxon>
        <taxon>Apicomplexa</taxon>
        <taxon>Aconoidasida</taxon>
        <taxon>Haemosporida</taxon>
        <taxon>Plasmodiidae</taxon>
        <taxon>Plasmodium</taxon>
        <taxon>Plasmodium (Plasmodium)</taxon>
    </lineage>
</organism>
<keyword evidence="2" id="KW-0812">Transmembrane</keyword>
<keyword evidence="2" id="KW-0472">Membrane</keyword>
<keyword evidence="6" id="KW-1185">Reference proteome</keyword>
<evidence type="ECO:0000313" key="4">
    <source>
        <dbReference type="EMBL" id="SBT56918.1"/>
    </source>
</evidence>
<protein>
    <submittedName>
        <fullName evidence="4">PIR Superfamily Protein</fullName>
    </submittedName>
</protein>
<dbReference type="Proteomes" id="UP000078555">
    <property type="component" value="Unassembled WGS sequence"/>
</dbReference>
<feature type="transmembrane region" description="Helical" evidence="2">
    <location>
        <begin position="256"/>
        <end position="276"/>
    </location>
</feature>
<evidence type="ECO:0000313" key="6">
    <source>
        <dbReference type="Proteomes" id="UP000078555"/>
    </source>
</evidence>
<keyword evidence="2" id="KW-1133">Transmembrane helix</keyword>
<accession>A0A1A9AJX4</accession>
<dbReference type="EMBL" id="FLRD01001147">
    <property type="protein sequence ID" value="SBT56606.1"/>
    <property type="molecule type" value="Genomic_DNA"/>
</dbReference>